<name>A0AAD8XVN3_9STRA</name>
<evidence type="ECO:0000313" key="2">
    <source>
        <dbReference type="EMBL" id="KAK1734176.1"/>
    </source>
</evidence>
<sequence>MINRLLRRCSCRLYLFSLVIIYYSATFFTKTSSAMPPCTHRATNRLPPLRKMASSSLSKDDIANAAKVMVERTDSMSSRAKERVPLTSDELQDVINSLHNITPHDANIDWKALEQLLSDIAHLSHKDWHVTGKNSDKMAEILLPGGGLSKSQTSHQMFERIMHEGNWDGAIAHAQSVQDKKSDEQSNCINMNPWAVLVTGVNGIRKTTSIYQPWFSKVLKEALIAPTTIDAAATPSEIPLDMLPNGDNSFFRQLDHMITTLCNEDFSTLYALTCAQLENDPPPKELISKYSNLKASIFSRYRTLSELLGVLLLKGAHEVNINAMCETSGRDVAMFHYVEHVFPPRYNKLALHFTINDLSHAKKSVDERMVREMMLGKEALESGDVVQVIYSNQGGPYGSEVLEGVQADSDRVWNEIVMADNNDADAVGKDWYKATMQINAHSDKHWTIQAVRPDGSLGAEYAFGEPRTV</sequence>
<proteinExistence type="predicted"/>
<reference evidence="2" key="1">
    <citation type="submission" date="2023-06" db="EMBL/GenBank/DDBJ databases">
        <title>Survivors Of The Sea: Transcriptome response of Skeletonema marinoi to long-term dormancy.</title>
        <authorList>
            <person name="Pinder M.I.M."/>
            <person name="Kourtchenko O."/>
            <person name="Robertson E.K."/>
            <person name="Larsson T."/>
            <person name="Maumus F."/>
            <person name="Osuna-Cruz C.M."/>
            <person name="Vancaester E."/>
            <person name="Stenow R."/>
            <person name="Vandepoele K."/>
            <person name="Ploug H."/>
            <person name="Bruchert V."/>
            <person name="Godhe A."/>
            <person name="Topel M."/>
        </authorList>
    </citation>
    <scope>NUCLEOTIDE SEQUENCE</scope>
    <source>
        <strain evidence="2">R05AC</strain>
    </source>
</reference>
<evidence type="ECO:0000313" key="3">
    <source>
        <dbReference type="Proteomes" id="UP001224775"/>
    </source>
</evidence>
<evidence type="ECO:0000256" key="1">
    <source>
        <dbReference type="SAM" id="Phobius"/>
    </source>
</evidence>
<organism evidence="2 3">
    <name type="scientific">Skeletonema marinoi</name>
    <dbReference type="NCBI Taxonomy" id="267567"/>
    <lineage>
        <taxon>Eukaryota</taxon>
        <taxon>Sar</taxon>
        <taxon>Stramenopiles</taxon>
        <taxon>Ochrophyta</taxon>
        <taxon>Bacillariophyta</taxon>
        <taxon>Coscinodiscophyceae</taxon>
        <taxon>Thalassiosirophycidae</taxon>
        <taxon>Thalassiosirales</taxon>
        <taxon>Skeletonemataceae</taxon>
        <taxon>Skeletonema</taxon>
        <taxon>Skeletonema marinoi-dohrnii complex</taxon>
    </lineage>
</organism>
<keyword evidence="1" id="KW-0812">Transmembrane</keyword>
<accession>A0AAD8XVN3</accession>
<dbReference type="Proteomes" id="UP001224775">
    <property type="component" value="Unassembled WGS sequence"/>
</dbReference>
<dbReference type="EMBL" id="JATAAI010000041">
    <property type="protein sequence ID" value="KAK1734176.1"/>
    <property type="molecule type" value="Genomic_DNA"/>
</dbReference>
<keyword evidence="1" id="KW-1133">Transmembrane helix</keyword>
<keyword evidence="1" id="KW-0472">Membrane</keyword>
<keyword evidence="3" id="KW-1185">Reference proteome</keyword>
<comment type="caution">
    <text evidence="2">The sequence shown here is derived from an EMBL/GenBank/DDBJ whole genome shotgun (WGS) entry which is preliminary data.</text>
</comment>
<feature type="transmembrane region" description="Helical" evidence="1">
    <location>
        <begin position="12"/>
        <end position="29"/>
    </location>
</feature>
<gene>
    <name evidence="2" type="ORF">QTG54_015179</name>
</gene>
<protein>
    <submittedName>
        <fullName evidence="2">Uncharacterized protein</fullName>
    </submittedName>
</protein>
<dbReference type="AlphaFoldDB" id="A0AAD8XVN3"/>